<dbReference type="Proteomes" id="UP001219518">
    <property type="component" value="Unassembled WGS sequence"/>
</dbReference>
<evidence type="ECO:0000256" key="1">
    <source>
        <dbReference type="ARBA" id="ARBA00004651"/>
    </source>
</evidence>
<reference evidence="11" key="1">
    <citation type="submission" date="2021-07" db="EMBL/GenBank/DDBJ databases">
        <authorList>
            <person name="Catto M.A."/>
            <person name="Jacobson A."/>
            <person name="Kennedy G."/>
            <person name="Labadie P."/>
            <person name="Hunt B.G."/>
            <person name="Srinivasan R."/>
        </authorList>
    </citation>
    <scope>NUCLEOTIDE SEQUENCE</scope>
    <source>
        <strain evidence="11">PL_HMW_Pooled</strain>
        <tissue evidence="11">Head</tissue>
    </source>
</reference>
<sequence>MAGAHLLLLMLTLTTLALTPPTTGSTPKPSLGATRVTPQSSPQGKAQRSTPNPSLLPNLKAPPLLGLAVPVDIWAAVAGILFPSAESIQIYWVQLSSKAHSARARVISGVFGHLGVSVVSSMGRELGFPYVLWTVTDGVVPPGARLYVDRHREDRLGEFSLVIAAYTEECDDRGDLSLRLLERLDLWFQRRVGQGLWAQGLSKSQLSYYIVLLDTWALPASRRCDEALALNVSLAVWRSSMTVVGVVLVRCPWSIVLHEPFALDPRRRRVVIRETNVADLKEVVGDRRYRNFHGWKWPVSSLAYPPHLVRAEDGTFAGVDGSVFMTAAKYFNFTAVNAVPPDAEPFGYSDDGKTGTGTLGKVMTGEAWISFNSRFRKDYNTKDIDFTYPYSFDELCVMVPQAQRIPNYITIFRIFRLEVWLVAAAAFLCTALATHLLDRAHAARRPRAFRHPGPCGLAYNAFLLILAGSTASSHSGARETSTRLLFGMALLFSLNFMGAYQGMLFKARWKQLSGFPVSKALTMPQYYPQIDSLKSLADSGIPITARSSSLKDTFKADNRIMKRLDNHFRIVQKNWTSKTSVSFLIRRNGAFLKDENKVLHLVAECPRKYMMAYIVHRNFPYLHQMNIFLMRCIDVGLMQKWFEDTFEGKPARPPADDLVLSLIEVEGAFFVLSIGVLASCLAFSAELLNRRCEGLSCRRSRPHHLPLSNTVLFPVRRYPVKGFFSDDGIFQTMGF</sequence>
<dbReference type="Gene3D" id="3.40.190.10">
    <property type="entry name" value="Periplasmic binding protein-like II"/>
    <property type="match status" value="1"/>
</dbReference>
<keyword evidence="5 9" id="KW-0472">Membrane</keyword>
<protein>
    <submittedName>
        <fullName evidence="11">Ionotropic receptor 21a</fullName>
    </submittedName>
</protein>
<keyword evidence="7" id="KW-0325">Glycoprotein</keyword>
<name>A0AAE1LNE3_9NEOP</name>
<evidence type="ECO:0000256" key="7">
    <source>
        <dbReference type="ARBA" id="ARBA00023180"/>
    </source>
</evidence>
<dbReference type="SUPFAM" id="SSF53850">
    <property type="entry name" value="Periplasmic binding protein-like II"/>
    <property type="match status" value="1"/>
</dbReference>
<keyword evidence="2" id="KW-1003">Cell membrane</keyword>
<comment type="caution">
    <text evidence="11">The sequence shown here is derived from an EMBL/GenBank/DDBJ whole genome shotgun (WGS) entry which is preliminary data.</text>
</comment>
<keyword evidence="10" id="KW-0732">Signal</keyword>
<feature type="transmembrane region" description="Helical" evidence="9">
    <location>
        <begin position="419"/>
        <end position="437"/>
    </location>
</feature>
<proteinExistence type="predicted"/>
<evidence type="ECO:0000256" key="5">
    <source>
        <dbReference type="ARBA" id="ARBA00023136"/>
    </source>
</evidence>
<evidence type="ECO:0000256" key="6">
    <source>
        <dbReference type="ARBA" id="ARBA00023170"/>
    </source>
</evidence>
<keyword evidence="12" id="KW-1185">Reference proteome</keyword>
<accession>A0AAE1LNE3</accession>
<keyword evidence="6 11" id="KW-0675">Receptor</keyword>
<evidence type="ECO:0000256" key="8">
    <source>
        <dbReference type="SAM" id="MobiDB-lite"/>
    </source>
</evidence>
<dbReference type="GO" id="GO:0005886">
    <property type="term" value="C:plasma membrane"/>
    <property type="evidence" value="ECO:0007669"/>
    <property type="project" value="UniProtKB-SubCell"/>
</dbReference>
<feature type="transmembrane region" description="Helical" evidence="9">
    <location>
        <begin position="483"/>
        <end position="500"/>
    </location>
</feature>
<feature type="signal peptide" evidence="10">
    <location>
        <begin position="1"/>
        <end position="17"/>
    </location>
</feature>
<evidence type="ECO:0000256" key="3">
    <source>
        <dbReference type="ARBA" id="ARBA00022692"/>
    </source>
</evidence>
<dbReference type="PANTHER" id="PTHR42643:SF38">
    <property type="entry name" value="IONOTROPIC RECEPTOR 100A"/>
    <property type="match status" value="1"/>
</dbReference>
<dbReference type="AlphaFoldDB" id="A0AAE1LNE3"/>
<evidence type="ECO:0000256" key="4">
    <source>
        <dbReference type="ARBA" id="ARBA00022989"/>
    </source>
</evidence>
<feature type="compositionally biased region" description="Polar residues" evidence="8">
    <location>
        <begin position="36"/>
        <end position="55"/>
    </location>
</feature>
<feature type="compositionally biased region" description="Low complexity" evidence="8">
    <location>
        <begin position="20"/>
        <end position="32"/>
    </location>
</feature>
<evidence type="ECO:0000313" key="12">
    <source>
        <dbReference type="Proteomes" id="UP001219518"/>
    </source>
</evidence>
<evidence type="ECO:0000256" key="9">
    <source>
        <dbReference type="SAM" id="Phobius"/>
    </source>
</evidence>
<feature type="region of interest" description="Disordered" evidence="8">
    <location>
        <begin position="20"/>
        <end position="57"/>
    </location>
</feature>
<gene>
    <name evidence="11" type="ORF">KUF71_013267</name>
</gene>
<dbReference type="PANTHER" id="PTHR42643">
    <property type="entry name" value="IONOTROPIC RECEPTOR 20A-RELATED"/>
    <property type="match status" value="1"/>
</dbReference>
<feature type="chain" id="PRO_5042254460" evidence="10">
    <location>
        <begin position="18"/>
        <end position="735"/>
    </location>
</feature>
<evidence type="ECO:0000256" key="10">
    <source>
        <dbReference type="SAM" id="SignalP"/>
    </source>
</evidence>
<reference evidence="11" key="2">
    <citation type="journal article" date="2023" name="BMC Genomics">
        <title>Pest status, molecular evolution, and epigenetic factors derived from the genome assembly of Frankliniella fusca, a thysanopteran phytovirus vector.</title>
        <authorList>
            <person name="Catto M.A."/>
            <person name="Labadie P.E."/>
            <person name="Jacobson A.L."/>
            <person name="Kennedy G.G."/>
            <person name="Srinivasan R."/>
            <person name="Hunt B.G."/>
        </authorList>
    </citation>
    <scope>NUCLEOTIDE SEQUENCE</scope>
    <source>
        <strain evidence="11">PL_HMW_Pooled</strain>
    </source>
</reference>
<keyword evidence="3 9" id="KW-0812">Transmembrane</keyword>
<evidence type="ECO:0000313" key="11">
    <source>
        <dbReference type="EMBL" id="KAK3924994.1"/>
    </source>
</evidence>
<dbReference type="InterPro" id="IPR052192">
    <property type="entry name" value="Insect_Ionotropic_Sensory_Rcpt"/>
</dbReference>
<dbReference type="Gene3D" id="1.10.287.70">
    <property type="match status" value="1"/>
</dbReference>
<evidence type="ECO:0000256" key="2">
    <source>
        <dbReference type="ARBA" id="ARBA00022475"/>
    </source>
</evidence>
<dbReference type="EMBL" id="JAHWGI010001208">
    <property type="protein sequence ID" value="KAK3924994.1"/>
    <property type="molecule type" value="Genomic_DNA"/>
</dbReference>
<comment type="subcellular location">
    <subcellularLocation>
        <location evidence="1">Cell membrane</location>
        <topology evidence="1">Multi-pass membrane protein</topology>
    </subcellularLocation>
</comment>
<organism evidence="11 12">
    <name type="scientific">Frankliniella fusca</name>
    <dbReference type="NCBI Taxonomy" id="407009"/>
    <lineage>
        <taxon>Eukaryota</taxon>
        <taxon>Metazoa</taxon>
        <taxon>Ecdysozoa</taxon>
        <taxon>Arthropoda</taxon>
        <taxon>Hexapoda</taxon>
        <taxon>Insecta</taxon>
        <taxon>Pterygota</taxon>
        <taxon>Neoptera</taxon>
        <taxon>Paraneoptera</taxon>
        <taxon>Thysanoptera</taxon>
        <taxon>Terebrantia</taxon>
        <taxon>Thripoidea</taxon>
        <taxon>Thripidae</taxon>
        <taxon>Frankliniella</taxon>
    </lineage>
</organism>
<keyword evidence="4 9" id="KW-1133">Transmembrane helix</keyword>